<feature type="compositionally biased region" description="Basic and acidic residues" evidence="1">
    <location>
        <begin position="42"/>
        <end position="52"/>
    </location>
</feature>
<dbReference type="EMBL" id="SRYD01000091">
    <property type="protein sequence ID" value="TGY68556.1"/>
    <property type="molecule type" value="Genomic_DNA"/>
</dbReference>
<name>A0A4S2FI75_9BACT</name>
<keyword evidence="2" id="KW-0472">Membrane</keyword>
<proteinExistence type="predicted"/>
<keyword evidence="2" id="KW-1133">Transmembrane helix</keyword>
<dbReference type="RefSeq" id="WP_135993997.1">
    <property type="nucleotide sequence ID" value="NZ_SRYD01000091.1"/>
</dbReference>
<comment type="caution">
    <text evidence="3">The sequence shown here is derived from an EMBL/GenBank/DDBJ whole genome shotgun (WGS) entry which is preliminary data.</text>
</comment>
<protein>
    <recommendedName>
        <fullName evidence="5">Conjugal transfer protein TraD</fullName>
    </recommendedName>
</protein>
<dbReference type="Proteomes" id="UP000306630">
    <property type="component" value="Unassembled WGS sequence"/>
</dbReference>
<feature type="transmembrane region" description="Helical" evidence="2">
    <location>
        <begin position="6"/>
        <end position="24"/>
    </location>
</feature>
<evidence type="ECO:0008006" key="5">
    <source>
        <dbReference type="Google" id="ProtNLM"/>
    </source>
</evidence>
<sequence>MTGISLILLGTVALSNVGLLFYLLNDRNKKLMGTDKPVSNPEQHKEEAKNEPQSETASKPRVGKSRTVIDSNIEEYIQEQVNSRVKEEIRQLKESMLGDVRPEDVEFKESIEKPTTEEEVFTPHARMTKEEEVKAFEDVRINDVDEDMVSAPSATGTSIDEIEEALKTAENPNATPEEKAKAGDIFDKLMDTNLMDKIATDDEILKGVKACVSESIRVSFTEKEPRKVKAVIKNKTTILFPKDDDEFNPEDVFNL</sequence>
<feature type="region of interest" description="Disordered" evidence="1">
    <location>
        <begin position="33"/>
        <end position="67"/>
    </location>
</feature>
<evidence type="ECO:0000313" key="4">
    <source>
        <dbReference type="Proteomes" id="UP000306630"/>
    </source>
</evidence>
<evidence type="ECO:0000256" key="1">
    <source>
        <dbReference type="SAM" id="MobiDB-lite"/>
    </source>
</evidence>
<gene>
    <name evidence="3" type="ORF">E5333_14800</name>
</gene>
<dbReference type="AlphaFoldDB" id="A0A4S2FI75"/>
<reference evidence="3 4" key="1">
    <citation type="submission" date="2019-04" db="EMBL/GenBank/DDBJ databases">
        <title>Microbes associate with the intestines of laboratory mice.</title>
        <authorList>
            <person name="Navarre W."/>
            <person name="Wong E."/>
            <person name="Huang K."/>
            <person name="Tropini C."/>
            <person name="Ng K."/>
            <person name="Yu B."/>
        </authorList>
    </citation>
    <scope>NUCLEOTIDE SEQUENCE [LARGE SCALE GENOMIC DNA]</scope>
    <source>
        <strain evidence="3 4">NM06_A21</strain>
    </source>
</reference>
<organism evidence="3 4">
    <name type="scientific">Muribaculum intestinale</name>
    <dbReference type="NCBI Taxonomy" id="1796646"/>
    <lineage>
        <taxon>Bacteria</taxon>
        <taxon>Pseudomonadati</taxon>
        <taxon>Bacteroidota</taxon>
        <taxon>Bacteroidia</taxon>
        <taxon>Bacteroidales</taxon>
        <taxon>Muribaculaceae</taxon>
        <taxon>Muribaculum</taxon>
    </lineage>
</organism>
<evidence type="ECO:0000256" key="2">
    <source>
        <dbReference type="SAM" id="Phobius"/>
    </source>
</evidence>
<evidence type="ECO:0000313" key="3">
    <source>
        <dbReference type="EMBL" id="TGY68556.1"/>
    </source>
</evidence>
<accession>A0A4S2FI75</accession>
<keyword evidence="2" id="KW-0812">Transmembrane</keyword>